<organism evidence="9 10">
    <name type="scientific">Vibrio algivorus</name>
    <dbReference type="NCBI Taxonomy" id="1667024"/>
    <lineage>
        <taxon>Bacteria</taxon>
        <taxon>Pseudomonadati</taxon>
        <taxon>Pseudomonadota</taxon>
        <taxon>Gammaproteobacteria</taxon>
        <taxon>Vibrionales</taxon>
        <taxon>Vibrionaceae</taxon>
        <taxon>Vibrio</taxon>
    </lineage>
</organism>
<keyword evidence="2" id="KW-0805">Transcription regulation</keyword>
<keyword evidence="3" id="KW-0238">DNA-binding</keyword>
<protein>
    <recommendedName>
        <fullName evidence="6">Pyruvate dehydrogenase complex repressor</fullName>
    </recommendedName>
</protein>
<evidence type="ECO:0000313" key="8">
    <source>
        <dbReference type="EMBL" id="GLT15995.1"/>
    </source>
</evidence>
<dbReference type="PANTHER" id="PTHR43537">
    <property type="entry name" value="TRANSCRIPTIONAL REGULATOR, GNTR FAMILY"/>
    <property type="match status" value="1"/>
</dbReference>
<reference evidence="11" key="2">
    <citation type="journal article" date="2019" name="Int. J. Syst. Evol. Microbiol.">
        <title>The Global Catalogue of Microorganisms (GCM) 10K type strain sequencing project: providing services to taxonomists for standard genome sequencing and annotation.</title>
        <authorList>
            <consortium name="The Broad Institute Genomics Platform"/>
            <consortium name="The Broad Institute Genome Sequencing Center for Infectious Disease"/>
            <person name="Wu L."/>
            <person name="Ma J."/>
        </authorList>
    </citation>
    <scope>NUCLEOTIDE SEQUENCE [LARGE SCALE GENOMIC DNA]</scope>
    <source>
        <strain evidence="11">NBRC 111146</strain>
    </source>
</reference>
<dbReference type="Gene3D" id="1.20.120.530">
    <property type="entry name" value="GntR ligand-binding domain-like"/>
    <property type="match status" value="1"/>
</dbReference>
<dbReference type="CDD" id="cd07377">
    <property type="entry name" value="WHTH_GntR"/>
    <property type="match status" value="1"/>
</dbReference>
<comment type="caution">
    <text evidence="9">The sequence shown here is derived from an EMBL/GenBank/DDBJ whole genome shotgun (WGS) entry which is preliminary data.</text>
</comment>
<keyword evidence="9" id="KW-0670">Pyruvate</keyword>
<evidence type="ECO:0000259" key="7">
    <source>
        <dbReference type="PROSITE" id="PS50949"/>
    </source>
</evidence>
<dbReference type="PRINTS" id="PR00035">
    <property type="entry name" value="HTHGNTR"/>
</dbReference>
<reference evidence="8" key="4">
    <citation type="submission" date="2023-01" db="EMBL/GenBank/DDBJ databases">
        <title>Draft genome sequence of Vibrio algivorus strain NBRC 111146.</title>
        <authorList>
            <person name="Sun Q."/>
            <person name="Mori K."/>
        </authorList>
    </citation>
    <scope>NUCLEOTIDE SEQUENCE</scope>
    <source>
        <strain evidence="8">NBRC 111146</strain>
    </source>
</reference>
<evidence type="ECO:0000256" key="3">
    <source>
        <dbReference type="ARBA" id="ARBA00023125"/>
    </source>
</evidence>
<dbReference type="SMART" id="SM00345">
    <property type="entry name" value="HTH_GNTR"/>
    <property type="match status" value="1"/>
</dbReference>
<dbReference type="EMBL" id="VMKJ01000024">
    <property type="protein sequence ID" value="TVO35472.1"/>
    <property type="molecule type" value="Genomic_DNA"/>
</dbReference>
<reference evidence="9 10" key="3">
    <citation type="submission" date="2019-07" db="EMBL/GenBank/DDBJ databases">
        <title>The draft genome sequence of Vibrio algivorus M1486.</title>
        <authorList>
            <person name="Meng X."/>
        </authorList>
    </citation>
    <scope>NUCLEOTIDE SEQUENCE [LARGE SCALE GENOMIC DNA]</scope>
    <source>
        <strain evidence="9 10">M1486</strain>
    </source>
</reference>
<feature type="domain" description="HTH gntR-type" evidence="7">
    <location>
        <begin position="9"/>
        <end position="77"/>
    </location>
</feature>
<dbReference type="InterPro" id="IPR036390">
    <property type="entry name" value="WH_DNA-bd_sf"/>
</dbReference>
<dbReference type="SUPFAM" id="SSF48008">
    <property type="entry name" value="GntR ligand-binding domain-like"/>
    <property type="match status" value="1"/>
</dbReference>
<dbReference type="NCBIfam" id="NF007001">
    <property type="entry name" value="PRK09464.1"/>
    <property type="match status" value="1"/>
</dbReference>
<dbReference type="PROSITE" id="PS50949">
    <property type="entry name" value="HTH_GNTR"/>
    <property type="match status" value="1"/>
</dbReference>
<accession>A0A557P488</accession>
<evidence type="ECO:0000256" key="5">
    <source>
        <dbReference type="ARBA" id="ARBA00037357"/>
    </source>
</evidence>
<name>A0A557P488_9VIBR</name>
<evidence type="ECO:0000313" key="10">
    <source>
        <dbReference type="Proteomes" id="UP000319828"/>
    </source>
</evidence>
<dbReference type="RefSeq" id="WP_027696321.1">
    <property type="nucleotide sequence ID" value="NZ_BSPV01000010.1"/>
</dbReference>
<keyword evidence="11" id="KW-1185">Reference proteome</keyword>
<dbReference type="InterPro" id="IPR011711">
    <property type="entry name" value="GntR_C"/>
</dbReference>
<evidence type="ECO:0000313" key="9">
    <source>
        <dbReference type="EMBL" id="TVO35472.1"/>
    </source>
</evidence>
<dbReference type="FunFam" id="1.10.10.10:FF:000048">
    <property type="entry name" value="Pyruvate dehydrogenase complex transcriptional repressor"/>
    <property type="match status" value="1"/>
</dbReference>
<dbReference type="GO" id="GO:0003700">
    <property type="term" value="F:DNA-binding transcription factor activity"/>
    <property type="evidence" value="ECO:0007669"/>
    <property type="project" value="InterPro"/>
</dbReference>
<evidence type="ECO:0000256" key="2">
    <source>
        <dbReference type="ARBA" id="ARBA00023015"/>
    </source>
</evidence>
<evidence type="ECO:0000256" key="6">
    <source>
        <dbReference type="ARBA" id="ARBA00039592"/>
    </source>
</evidence>
<gene>
    <name evidence="9" type="primary">pdhR</name>
    <name evidence="9" type="ORF">FOF44_11800</name>
    <name evidence="8" type="ORF">GCM10007931_29700</name>
</gene>
<comment type="function">
    <text evidence="5">Transcriptional repressor for the pyruvate dehydrogenase complex genes aceEF and lpd.</text>
</comment>
<dbReference type="Proteomes" id="UP000319828">
    <property type="component" value="Unassembled WGS sequence"/>
</dbReference>
<keyword evidence="4" id="KW-0804">Transcription</keyword>
<dbReference type="Pfam" id="PF00392">
    <property type="entry name" value="GntR"/>
    <property type="match status" value="1"/>
</dbReference>
<dbReference type="InterPro" id="IPR000524">
    <property type="entry name" value="Tscrpt_reg_HTH_GntR"/>
</dbReference>
<dbReference type="Proteomes" id="UP001157156">
    <property type="component" value="Unassembled WGS sequence"/>
</dbReference>
<dbReference type="AlphaFoldDB" id="A0A557P488"/>
<proteinExistence type="predicted"/>
<dbReference type="Pfam" id="PF07729">
    <property type="entry name" value="FCD"/>
    <property type="match status" value="1"/>
</dbReference>
<keyword evidence="1" id="KW-0678">Repressor</keyword>
<dbReference type="Gene3D" id="1.10.10.10">
    <property type="entry name" value="Winged helix-like DNA-binding domain superfamily/Winged helix DNA-binding domain"/>
    <property type="match status" value="1"/>
</dbReference>
<dbReference type="OrthoDB" id="5450856at2"/>
<reference evidence="8" key="1">
    <citation type="journal article" date="2014" name="Int. J. Syst. Evol. Microbiol.">
        <title>Complete genome of a new Firmicutes species belonging to the dominant human colonic microbiota ('Ruminococcus bicirculans') reveals two chromosomes and a selective capacity to utilize plant glucans.</title>
        <authorList>
            <consortium name="NISC Comparative Sequencing Program"/>
            <person name="Wegmann U."/>
            <person name="Louis P."/>
            <person name="Goesmann A."/>
            <person name="Henrissat B."/>
            <person name="Duncan S.H."/>
            <person name="Flint H.J."/>
        </authorList>
    </citation>
    <scope>NUCLEOTIDE SEQUENCE</scope>
    <source>
        <strain evidence="8">NBRC 111146</strain>
    </source>
</reference>
<sequence length="255" mass="29159">MAYQRIRQPKLSDVIEQEIERLILEGTLSPGQQLPPERELAKQFDVSRPSIREAIQRLEAKRLLTRKQGGGTFVTDTLWTSFSDPLLELLSTHSETQLDLLESRHAMEGISAYFAALRGTEEDFERISQCQKEVEKAIENKDVAQESSAVMAVLIAISEAAHNVVLLHIVRSLAPLLQQNVLQNLELLHRRDEVVEKVSHHRANIVQAILEREPEKARKASHAHLAYIEETLLDLTREESRRERSLRRIQQANES</sequence>
<dbReference type="SMART" id="SM00895">
    <property type="entry name" value="FCD"/>
    <property type="match status" value="1"/>
</dbReference>
<evidence type="ECO:0000256" key="4">
    <source>
        <dbReference type="ARBA" id="ARBA00023163"/>
    </source>
</evidence>
<dbReference type="EMBL" id="BSPV01000010">
    <property type="protein sequence ID" value="GLT15995.1"/>
    <property type="molecule type" value="Genomic_DNA"/>
</dbReference>
<dbReference type="PANTHER" id="PTHR43537:SF34">
    <property type="entry name" value="PYRUVATE DEHYDROGENASE COMPLEX REPRESSOR"/>
    <property type="match status" value="1"/>
</dbReference>
<dbReference type="InterPro" id="IPR036388">
    <property type="entry name" value="WH-like_DNA-bd_sf"/>
</dbReference>
<dbReference type="GO" id="GO:0003677">
    <property type="term" value="F:DNA binding"/>
    <property type="evidence" value="ECO:0007669"/>
    <property type="project" value="UniProtKB-KW"/>
</dbReference>
<evidence type="ECO:0000313" key="11">
    <source>
        <dbReference type="Proteomes" id="UP001157156"/>
    </source>
</evidence>
<dbReference type="SUPFAM" id="SSF46785">
    <property type="entry name" value="Winged helix' DNA-binding domain"/>
    <property type="match status" value="1"/>
</dbReference>
<evidence type="ECO:0000256" key="1">
    <source>
        <dbReference type="ARBA" id="ARBA00022491"/>
    </source>
</evidence>
<dbReference type="InterPro" id="IPR008920">
    <property type="entry name" value="TF_FadR/GntR_C"/>
</dbReference>